<name>A0ABU0HNC5_9HYPH</name>
<gene>
    <name evidence="1" type="ORF">QO016_002841</name>
</gene>
<reference evidence="1 2" key="1">
    <citation type="submission" date="2023-07" db="EMBL/GenBank/DDBJ databases">
        <title>Genomic Encyclopedia of Type Strains, Phase IV (KMG-IV): sequencing the most valuable type-strain genomes for metagenomic binning, comparative biology and taxonomic classification.</title>
        <authorList>
            <person name="Goeker M."/>
        </authorList>
    </citation>
    <scope>NUCLEOTIDE SEQUENCE [LARGE SCALE GENOMIC DNA]</scope>
    <source>
        <strain evidence="1 2">DSM 19562</strain>
    </source>
</reference>
<organism evidence="1 2">
    <name type="scientific">Methylobacterium persicinum</name>
    <dbReference type="NCBI Taxonomy" id="374426"/>
    <lineage>
        <taxon>Bacteria</taxon>
        <taxon>Pseudomonadati</taxon>
        <taxon>Pseudomonadota</taxon>
        <taxon>Alphaproteobacteria</taxon>
        <taxon>Hyphomicrobiales</taxon>
        <taxon>Methylobacteriaceae</taxon>
        <taxon>Methylobacterium</taxon>
    </lineage>
</organism>
<dbReference type="EMBL" id="JAUSVV010000006">
    <property type="protein sequence ID" value="MDQ0443338.1"/>
    <property type="molecule type" value="Genomic_DNA"/>
</dbReference>
<proteinExistence type="predicted"/>
<accession>A0ABU0HNC5</accession>
<dbReference type="RefSeq" id="WP_238248538.1">
    <property type="nucleotide sequence ID" value="NZ_BPQX01000020.1"/>
</dbReference>
<protein>
    <submittedName>
        <fullName evidence="1">Uncharacterized protein</fullName>
    </submittedName>
</protein>
<dbReference type="Proteomes" id="UP001236369">
    <property type="component" value="Unassembled WGS sequence"/>
</dbReference>
<evidence type="ECO:0000313" key="1">
    <source>
        <dbReference type="EMBL" id="MDQ0443338.1"/>
    </source>
</evidence>
<sequence length="50" mass="5230">MEWIYRGFETSLLALSLGLGLAALASLGPPREPEASLAVTLPMISVTASQ</sequence>
<keyword evidence="2" id="KW-1185">Reference proteome</keyword>
<comment type="caution">
    <text evidence="1">The sequence shown here is derived from an EMBL/GenBank/DDBJ whole genome shotgun (WGS) entry which is preliminary data.</text>
</comment>
<evidence type="ECO:0000313" key="2">
    <source>
        <dbReference type="Proteomes" id="UP001236369"/>
    </source>
</evidence>